<dbReference type="AlphaFoldDB" id="D9PN14"/>
<sequence length="79" mass="8231">MAHLGHPQAGRIGGAQQGVLTQVGRGTHDEEMQAVHIANAKALAELVAEDGWPGISTVGLEGSRTAWLIAQHAICTPEL</sequence>
<name>D9PN14_9ZZZZ</name>
<comment type="caution">
    <text evidence="2">The sequence shown here is derived from an EMBL/GenBank/DDBJ whole genome shotgun (WGS) entry which is preliminary data.</text>
</comment>
<proteinExistence type="predicted"/>
<accession>D9PN14</accession>
<reference evidence="2" key="2">
    <citation type="journal article" date="2011" name="Microb. Ecol.">
        <title>Taxonomic and Functional Metagenomic Profiling of the Microbial Community in the Anoxic Sediment of a Sub-saline Shallow Lake (Laguna de Carrizo, Central Spain).</title>
        <authorList>
            <person name="Ferrer M."/>
            <person name="Guazzaroni M.E."/>
            <person name="Richter M."/>
            <person name="Garcia-Salamanca A."/>
            <person name="Yarza P."/>
            <person name="Suarez-Suarez A."/>
            <person name="Solano J."/>
            <person name="Alcaide M."/>
            <person name="van Dillewijn P."/>
            <person name="Molina-Henares M.A."/>
            <person name="Lopez-Cortes N."/>
            <person name="Al-Ramahi Y."/>
            <person name="Guerrero C."/>
            <person name="Acosta A."/>
            <person name="de Eugenio L.I."/>
            <person name="Martinez V."/>
            <person name="Marques S."/>
            <person name="Rojo F."/>
            <person name="Santero E."/>
            <person name="Genilloud O."/>
            <person name="Perez-Perez J."/>
            <person name="Rossello-Mora R."/>
            <person name="Ramos J.L."/>
        </authorList>
    </citation>
    <scope>NUCLEOTIDE SEQUENCE</scope>
</reference>
<evidence type="ECO:0000256" key="1">
    <source>
        <dbReference type="SAM" id="MobiDB-lite"/>
    </source>
</evidence>
<gene>
    <name evidence="2" type="ORF">LDC_2943</name>
</gene>
<organism evidence="2">
    <name type="scientific">sediment metagenome</name>
    <dbReference type="NCBI Taxonomy" id="749907"/>
    <lineage>
        <taxon>unclassified sequences</taxon>
        <taxon>metagenomes</taxon>
        <taxon>ecological metagenomes</taxon>
    </lineage>
</organism>
<reference evidence="2" key="1">
    <citation type="submission" date="2010-07" db="EMBL/GenBank/DDBJ databases">
        <authorList>
            <consortium name="CONSOLIDER consortium CSD2007-00005"/>
            <person name="Guazzaroni M.-E."/>
            <person name="Richter M."/>
            <person name="Garcia-Salamanca A."/>
            <person name="Yarza P."/>
            <person name="Ferrer M."/>
        </authorList>
    </citation>
    <scope>NUCLEOTIDE SEQUENCE</scope>
</reference>
<evidence type="ECO:0000313" key="2">
    <source>
        <dbReference type="EMBL" id="EFK95052.1"/>
    </source>
</evidence>
<feature type="non-terminal residue" evidence="2">
    <location>
        <position position="79"/>
    </location>
</feature>
<dbReference type="EMBL" id="ADZX01000909">
    <property type="protein sequence ID" value="EFK95052.1"/>
    <property type="molecule type" value="Genomic_DNA"/>
</dbReference>
<feature type="region of interest" description="Disordered" evidence="1">
    <location>
        <begin position="1"/>
        <end position="24"/>
    </location>
</feature>
<protein>
    <submittedName>
        <fullName evidence="2">Uncharacterized protein</fullName>
    </submittedName>
</protein>